<dbReference type="Proteomes" id="UP000000496">
    <property type="component" value="Chromosome gsn.131"/>
</dbReference>
<reference key="1">
    <citation type="journal article" date="2011" name="Mol. Biol. Evol.">
        <title>Unity in variety -- the pan-genome of the Chlamydiae.</title>
        <authorList>
            <person name="Collingro A."/>
            <person name="Tischler P."/>
            <person name="Weinmaier T."/>
            <person name="Penz T."/>
            <person name="Heinz E."/>
            <person name="Brunham R.C."/>
            <person name="Read T.D."/>
            <person name="Bavoil P.M."/>
            <person name="Sachse K."/>
            <person name="Kahane S."/>
            <person name="Friedman M.G."/>
            <person name="Rattei T."/>
            <person name="Myers G.S.A."/>
            <person name="Horn M."/>
        </authorList>
    </citation>
    <scope>NUCLEOTIDE SEQUENCE</scope>
    <source>
        <strain>Z</strain>
    </source>
</reference>
<evidence type="ECO:0000313" key="2">
    <source>
        <dbReference type="EMBL" id="CCB89118.1"/>
    </source>
</evidence>
<protein>
    <submittedName>
        <fullName evidence="2">Uncharacterized protein</fullName>
    </submittedName>
</protein>
<proteinExistence type="predicted"/>
<keyword evidence="3" id="KW-1185">Reference proteome</keyword>
<dbReference type="HOGENOM" id="CLU_3415024_0_0_0"/>
<organism evidence="2 3">
    <name type="scientific">Simkania negevensis (strain ATCC VR-1471 / DSM 27360 / Z)</name>
    <dbReference type="NCBI Taxonomy" id="331113"/>
    <lineage>
        <taxon>Bacteria</taxon>
        <taxon>Pseudomonadati</taxon>
        <taxon>Chlamydiota</taxon>
        <taxon>Chlamydiia</taxon>
        <taxon>Parachlamydiales</taxon>
        <taxon>Simkaniaceae</taxon>
        <taxon>Simkania</taxon>
    </lineage>
</organism>
<gene>
    <name evidence="2" type="ordered locus">SNE_A12410</name>
</gene>
<evidence type="ECO:0000256" key="1">
    <source>
        <dbReference type="SAM" id="MobiDB-lite"/>
    </source>
</evidence>
<name>F8L8I8_SIMNZ</name>
<sequence>MMIYGEFHESGKRVKPLVPQDEKSKLV</sequence>
<dbReference type="AlphaFoldDB" id="F8L8I8"/>
<dbReference type="EMBL" id="FR872582">
    <property type="protein sequence ID" value="CCB89118.1"/>
    <property type="molecule type" value="Genomic_DNA"/>
</dbReference>
<evidence type="ECO:0000313" key="3">
    <source>
        <dbReference type="Proteomes" id="UP000000496"/>
    </source>
</evidence>
<reference evidence="2 3" key="2">
    <citation type="journal article" date="2011" name="Mol. Biol. Evol.">
        <title>Unity in variety--the pan-genome of the Chlamydiae.</title>
        <authorList>
            <person name="Collingro A."/>
            <person name="Tischler P."/>
            <person name="Weinmaier T."/>
            <person name="Penz T."/>
            <person name="Heinz E."/>
            <person name="Brunham R.C."/>
            <person name="Read T.D."/>
            <person name="Bavoil P.M."/>
            <person name="Sachse K."/>
            <person name="Kahane S."/>
            <person name="Friedman M.G."/>
            <person name="Rattei T."/>
            <person name="Myers G.S."/>
            <person name="Horn M."/>
        </authorList>
    </citation>
    <scope>NUCLEOTIDE SEQUENCE [LARGE SCALE GENOMIC DNA]</scope>
    <source>
        <strain evidence="3">ATCC VR-1471 / Z</strain>
    </source>
</reference>
<dbReference type="KEGG" id="sng:SNE_A12410"/>
<dbReference type="STRING" id="331113.SNE_A12410"/>
<accession>F8L8I8</accession>
<feature type="region of interest" description="Disordered" evidence="1">
    <location>
        <begin position="1"/>
        <end position="27"/>
    </location>
</feature>
<feature type="compositionally biased region" description="Basic and acidic residues" evidence="1">
    <location>
        <begin position="1"/>
        <end position="12"/>
    </location>
</feature>